<keyword evidence="2" id="KW-1185">Reference proteome</keyword>
<protein>
    <submittedName>
        <fullName evidence="1">Type II toxin-antitoxin system HicB family antitoxin</fullName>
    </submittedName>
</protein>
<dbReference type="PANTHER" id="PTHR34504:SF2">
    <property type="entry name" value="UPF0150 PROTEIN SSL0259"/>
    <property type="match status" value="1"/>
</dbReference>
<dbReference type="Pfam" id="PF24113">
    <property type="entry name" value="DUF7387"/>
    <property type="match status" value="1"/>
</dbReference>
<dbReference type="InterPro" id="IPR035069">
    <property type="entry name" value="TTHA1013/TTHA0281-like"/>
</dbReference>
<dbReference type="Gene3D" id="3.30.160.250">
    <property type="match status" value="1"/>
</dbReference>
<dbReference type="EMBL" id="CP059851">
    <property type="protein sequence ID" value="QMW22208.1"/>
    <property type="molecule type" value="Genomic_DNA"/>
</dbReference>
<dbReference type="KEGG" id="sand:H3309_12655"/>
<organism evidence="1 2">
    <name type="scientific">Sandaracinobacteroides saxicola</name>
    <dbReference type="NCBI Taxonomy" id="2759707"/>
    <lineage>
        <taxon>Bacteria</taxon>
        <taxon>Pseudomonadati</taxon>
        <taxon>Pseudomonadota</taxon>
        <taxon>Alphaproteobacteria</taxon>
        <taxon>Sphingomonadales</taxon>
        <taxon>Sphingosinicellaceae</taxon>
        <taxon>Sandaracinobacteroides</taxon>
    </lineage>
</organism>
<sequence length="68" mass="7253">MQITAVLTPAEEGGYVVYNPETGVTTQGETVDEAIANIKEAVELYLEDFPLPNHGPSLMTMVTISANA</sequence>
<dbReference type="PANTHER" id="PTHR34504">
    <property type="entry name" value="ANTITOXIN HICB"/>
    <property type="match status" value="1"/>
</dbReference>
<dbReference type="InterPro" id="IPR055811">
    <property type="entry name" value="DUF7387"/>
</dbReference>
<accession>A0A7G5IFR6</accession>
<dbReference type="Proteomes" id="UP000515292">
    <property type="component" value="Chromosome"/>
</dbReference>
<dbReference type="InterPro" id="IPR051404">
    <property type="entry name" value="TA_system_antitoxin"/>
</dbReference>
<reference evidence="1 2" key="1">
    <citation type="submission" date="2020-07" db="EMBL/GenBank/DDBJ databases">
        <title>Complete genome sequence for Sandaracinobacter sp. M6.</title>
        <authorList>
            <person name="Tang Y."/>
            <person name="Liu Q."/>
            <person name="Guo Z."/>
            <person name="Lei P."/>
            <person name="Huang B."/>
        </authorList>
    </citation>
    <scope>NUCLEOTIDE SEQUENCE [LARGE SCALE GENOMIC DNA]</scope>
    <source>
        <strain evidence="1 2">M6</strain>
    </source>
</reference>
<name>A0A7G5IFR6_9SPHN</name>
<gene>
    <name evidence="1" type="ORF">H3309_12655</name>
</gene>
<dbReference type="RefSeq" id="WP_182295053.1">
    <property type="nucleotide sequence ID" value="NZ_CP059851.1"/>
</dbReference>
<evidence type="ECO:0000313" key="2">
    <source>
        <dbReference type="Proteomes" id="UP000515292"/>
    </source>
</evidence>
<dbReference type="SUPFAM" id="SSF143100">
    <property type="entry name" value="TTHA1013/TTHA0281-like"/>
    <property type="match status" value="1"/>
</dbReference>
<proteinExistence type="predicted"/>
<evidence type="ECO:0000313" key="1">
    <source>
        <dbReference type="EMBL" id="QMW22208.1"/>
    </source>
</evidence>
<dbReference type="AlphaFoldDB" id="A0A7G5IFR6"/>